<organism evidence="1 2">
    <name type="scientific">Elysia marginata</name>
    <dbReference type="NCBI Taxonomy" id="1093978"/>
    <lineage>
        <taxon>Eukaryota</taxon>
        <taxon>Metazoa</taxon>
        <taxon>Spiralia</taxon>
        <taxon>Lophotrochozoa</taxon>
        <taxon>Mollusca</taxon>
        <taxon>Gastropoda</taxon>
        <taxon>Heterobranchia</taxon>
        <taxon>Euthyneura</taxon>
        <taxon>Panpulmonata</taxon>
        <taxon>Sacoglossa</taxon>
        <taxon>Placobranchoidea</taxon>
        <taxon>Plakobranchidae</taxon>
        <taxon>Elysia</taxon>
    </lineage>
</organism>
<dbReference type="AlphaFoldDB" id="A0AAV4I4S2"/>
<evidence type="ECO:0008006" key="3">
    <source>
        <dbReference type="Google" id="ProtNLM"/>
    </source>
</evidence>
<proteinExistence type="predicted"/>
<reference evidence="1 2" key="1">
    <citation type="journal article" date="2021" name="Elife">
        <title>Chloroplast acquisition without the gene transfer in kleptoplastic sea slugs, Plakobranchus ocellatus.</title>
        <authorList>
            <person name="Maeda T."/>
            <person name="Takahashi S."/>
            <person name="Yoshida T."/>
            <person name="Shimamura S."/>
            <person name="Takaki Y."/>
            <person name="Nagai Y."/>
            <person name="Toyoda A."/>
            <person name="Suzuki Y."/>
            <person name="Arimoto A."/>
            <person name="Ishii H."/>
            <person name="Satoh N."/>
            <person name="Nishiyama T."/>
            <person name="Hasebe M."/>
            <person name="Maruyama T."/>
            <person name="Minagawa J."/>
            <person name="Obokata J."/>
            <person name="Shigenobu S."/>
        </authorList>
    </citation>
    <scope>NUCLEOTIDE SEQUENCE [LARGE SCALE GENOMIC DNA]</scope>
</reference>
<dbReference type="EMBL" id="BMAT01006032">
    <property type="protein sequence ID" value="GFS04606.1"/>
    <property type="molecule type" value="Genomic_DNA"/>
</dbReference>
<dbReference type="Proteomes" id="UP000762676">
    <property type="component" value="Unassembled WGS sequence"/>
</dbReference>
<gene>
    <name evidence="1" type="ORF">ElyMa_002915600</name>
</gene>
<evidence type="ECO:0000313" key="2">
    <source>
        <dbReference type="Proteomes" id="UP000762676"/>
    </source>
</evidence>
<sequence length="77" mass="8413">MESDGVEEKSRDVKAGARIRRDVKAGAHIGRDVKAGAHIGRDVKAGARIGRELTIPDAHYMCVLARWFLAMRVIGVT</sequence>
<protein>
    <recommendedName>
        <fullName evidence="3">Dynactin subunit 6</fullName>
    </recommendedName>
</protein>
<comment type="caution">
    <text evidence="1">The sequence shown here is derived from an EMBL/GenBank/DDBJ whole genome shotgun (WGS) entry which is preliminary data.</text>
</comment>
<accession>A0AAV4I4S2</accession>
<evidence type="ECO:0000313" key="1">
    <source>
        <dbReference type="EMBL" id="GFS04606.1"/>
    </source>
</evidence>
<keyword evidence="2" id="KW-1185">Reference proteome</keyword>
<name>A0AAV4I4S2_9GAST</name>